<feature type="signal peptide" evidence="2">
    <location>
        <begin position="1"/>
        <end position="22"/>
    </location>
</feature>
<evidence type="ECO:0000313" key="5">
    <source>
        <dbReference type="Proteomes" id="UP000183299"/>
    </source>
</evidence>
<dbReference type="Pfam" id="PF00581">
    <property type="entry name" value="Rhodanese"/>
    <property type="match status" value="2"/>
</dbReference>
<name>A0A1I3QWL7_9RHOB</name>
<dbReference type="AlphaFoldDB" id="A0A1I3QWL7"/>
<gene>
    <name evidence="4" type="ORF">SAMN04488138_104113</name>
</gene>
<evidence type="ECO:0000313" key="4">
    <source>
        <dbReference type="EMBL" id="SFJ37536.1"/>
    </source>
</evidence>
<dbReference type="SUPFAM" id="SSF52821">
    <property type="entry name" value="Rhodanese/Cell cycle control phosphatase"/>
    <property type="match status" value="2"/>
</dbReference>
<organism evidence="4 5">
    <name type="scientific">Celeribacter halophilus</name>
    <dbReference type="NCBI Taxonomy" id="576117"/>
    <lineage>
        <taxon>Bacteria</taxon>
        <taxon>Pseudomonadati</taxon>
        <taxon>Pseudomonadota</taxon>
        <taxon>Alphaproteobacteria</taxon>
        <taxon>Rhodobacterales</taxon>
        <taxon>Roseobacteraceae</taxon>
        <taxon>Celeribacter</taxon>
    </lineage>
</organism>
<dbReference type="PROSITE" id="PS50206">
    <property type="entry name" value="RHODANESE_3"/>
    <property type="match status" value="2"/>
</dbReference>
<dbReference type="OrthoDB" id="9781034at2"/>
<dbReference type="SMART" id="SM00450">
    <property type="entry name" value="RHOD"/>
    <property type="match status" value="2"/>
</dbReference>
<feature type="domain" description="Rhodanese" evidence="3">
    <location>
        <begin position="182"/>
        <end position="297"/>
    </location>
</feature>
<dbReference type="GO" id="GO:0016740">
    <property type="term" value="F:transferase activity"/>
    <property type="evidence" value="ECO:0007669"/>
    <property type="project" value="UniProtKB-KW"/>
</dbReference>
<dbReference type="Proteomes" id="UP000183299">
    <property type="component" value="Unassembled WGS sequence"/>
</dbReference>
<keyword evidence="1" id="KW-0677">Repeat</keyword>
<dbReference type="InterPro" id="IPR051126">
    <property type="entry name" value="Thiosulfate_sulfurtransferase"/>
</dbReference>
<keyword evidence="4" id="KW-0670">Pyruvate</keyword>
<proteinExistence type="predicted"/>
<feature type="domain" description="Rhodanese" evidence="3">
    <location>
        <begin position="41"/>
        <end position="151"/>
    </location>
</feature>
<keyword evidence="2" id="KW-0732">Signal</keyword>
<sequence length="313" mass="33003">MTLNMISIAAAAVALSASVAMAADLGPLVTPIELNAALEDAEGAPVLLDIRGDAYSKGHIEGAVSAPYSLFRGPADNPGQIVPVETLEDTYEQLGLTLDQPVVIVTDGKTDSDFGAAARVYWTLKSSGFEQLSILNGGELAWVNAGLPVSTDAVEPVPTELSITWDNSWTAETADVQNVVNGAADALLLDARPAAFFEGKQAHAAAARPGTLPGAKDYPYNNFFRPDASAISAESYTPEMKETLGISDGQDVISFCNTGHWAATNWFALSELAQLDQVKLYPGSMVEYSNMGGEMANAPGLIENLFNQFRGGN</sequence>
<protein>
    <submittedName>
        <fullName evidence="4">Thiosulfate/3-mercaptopyruvate sulfurtransferase</fullName>
    </submittedName>
</protein>
<keyword evidence="4" id="KW-0808">Transferase</keyword>
<evidence type="ECO:0000259" key="3">
    <source>
        <dbReference type="PROSITE" id="PS50206"/>
    </source>
</evidence>
<dbReference type="EMBL" id="FORY01000004">
    <property type="protein sequence ID" value="SFJ37536.1"/>
    <property type="molecule type" value="Genomic_DNA"/>
</dbReference>
<dbReference type="PANTHER" id="PTHR43855">
    <property type="entry name" value="THIOSULFATE SULFURTRANSFERASE"/>
    <property type="match status" value="1"/>
</dbReference>
<accession>A0A1I3QWL7</accession>
<evidence type="ECO:0000256" key="1">
    <source>
        <dbReference type="ARBA" id="ARBA00022737"/>
    </source>
</evidence>
<dbReference type="GeneID" id="98664563"/>
<dbReference type="CDD" id="cd01448">
    <property type="entry name" value="TST_Repeat_1"/>
    <property type="match status" value="1"/>
</dbReference>
<dbReference type="RefSeq" id="WP_111481337.1">
    <property type="nucleotide sequence ID" value="NZ_FORY01000004.1"/>
</dbReference>
<dbReference type="InterPro" id="IPR036873">
    <property type="entry name" value="Rhodanese-like_dom_sf"/>
</dbReference>
<evidence type="ECO:0000256" key="2">
    <source>
        <dbReference type="SAM" id="SignalP"/>
    </source>
</evidence>
<dbReference type="PANTHER" id="PTHR43855:SF1">
    <property type="entry name" value="THIOSULFATE SULFURTRANSFERASE"/>
    <property type="match status" value="1"/>
</dbReference>
<dbReference type="STRING" id="576117.SAMN04488138_104113"/>
<dbReference type="InterPro" id="IPR001763">
    <property type="entry name" value="Rhodanese-like_dom"/>
</dbReference>
<reference evidence="4 5" key="1">
    <citation type="submission" date="2016-10" db="EMBL/GenBank/DDBJ databases">
        <authorList>
            <person name="de Groot N.N."/>
        </authorList>
    </citation>
    <scope>NUCLEOTIDE SEQUENCE [LARGE SCALE GENOMIC DNA]</scope>
    <source>
        <strain evidence="4 5">CGMCC 1.8891</strain>
    </source>
</reference>
<keyword evidence="5" id="KW-1185">Reference proteome</keyword>
<feature type="chain" id="PRO_5010224209" evidence="2">
    <location>
        <begin position="23"/>
        <end position="313"/>
    </location>
</feature>
<dbReference type="Gene3D" id="3.40.250.10">
    <property type="entry name" value="Rhodanese-like domain"/>
    <property type="match status" value="2"/>
</dbReference>